<protein>
    <recommendedName>
        <fullName evidence="1">2EXR domain-containing protein</fullName>
    </recommendedName>
</protein>
<dbReference type="OrthoDB" id="3473305at2759"/>
<dbReference type="AlphaFoldDB" id="A0A9P9WBJ4"/>
<dbReference type="PANTHER" id="PTHR35910">
    <property type="entry name" value="2EXR DOMAIN-CONTAINING PROTEIN"/>
    <property type="match status" value="1"/>
</dbReference>
<keyword evidence="3" id="KW-1185">Reference proteome</keyword>
<feature type="domain" description="2EXR" evidence="1">
    <location>
        <begin position="4"/>
        <end position="92"/>
    </location>
</feature>
<gene>
    <name evidence="2" type="ORF">JX265_011797</name>
</gene>
<organism evidence="2 3">
    <name type="scientific">Neoarthrinium moseri</name>
    <dbReference type="NCBI Taxonomy" id="1658444"/>
    <lineage>
        <taxon>Eukaryota</taxon>
        <taxon>Fungi</taxon>
        <taxon>Dikarya</taxon>
        <taxon>Ascomycota</taxon>
        <taxon>Pezizomycotina</taxon>
        <taxon>Sordariomycetes</taxon>
        <taxon>Xylariomycetidae</taxon>
        <taxon>Amphisphaeriales</taxon>
        <taxon>Apiosporaceae</taxon>
        <taxon>Neoarthrinium</taxon>
    </lineage>
</organism>
<sequence length="219" mass="25521">MVAFPQFTRLPPELRRQVWRFTVQPRELVLNSCLAENGELQYFASDDIPELVPAPLHACSESRAALQSLYHKAFRYGARPRFIWVNFEADTIRTSDVYVRLFVAEYRYIRHLVVEARNSEVLRRDYATLARLRALQCLTIQVQSIIQHDWFGWFALLEEFRCRFGTWAESVEVTIIDDSGEELASRNLPRHRLEAGERMAIAAMYSPSVHSDWLEASDP</sequence>
<proteinExistence type="predicted"/>
<dbReference type="Pfam" id="PF20150">
    <property type="entry name" value="2EXR"/>
    <property type="match status" value="1"/>
</dbReference>
<evidence type="ECO:0000313" key="3">
    <source>
        <dbReference type="Proteomes" id="UP000829685"/>
    </source>
</evidence>
<dbReference type="InterPro" id="IPR045518">
    <property type="entry name" value="2EXR"/>
</dbReference>
<name>A0A9P9WBJ4_9PEZI</name>
<dbReference type="EMBL" id="JAFIMR010000045">
    <property type="protein sequence ID" value="KAI1856285.1"/>
    <property type="molecule type" value="Genomic_DNA"/>
</dbReference>
<evidence type="ECO:0000313" key="2">
    <source>
        <dbReference type="EMBL" id="KAI1856285.1"/>
    </source>
</evidence>
<evidence type="ECO:0000259" key="1">
    <source>
        <dbReference type="Pfam" id="PF20150"/>
    </source>
</evidence>
<dbReference type="PANTHER" id="PTHR35910:SF1">
    <property type="entry name" value="2EXR DOMAIN-CONTAINING PROTEIN"/>
    <property type="match status" value="1"/>
</dbReference>
<accession>A0A9P9WBJ4</accession>
<reference evidence="2" key="1">
    <citation type="submission" date="2021-03" db="EMBL/GenBank/DDBJ databases">
        <title>Revisited historic fungal species revealed as producer of novel bioactive compounds through whole genome sequencing and comparative genomics.</title>
        <authorList>
            <person name="Vignolle G.A."/>
            <person name="Hochenegger N."/>
            <person name="Mach R.L."/>
            <person name="Mach-Aigner A.R."/>
            <person name="Javad Rahimi M."/>
            <person name="Salim K.A."/>
            <person name="Chan C.M."/>
            <person name="Lim L.B.L."/>
            <person name="Cai F."/>
            <person name="Druzhinina I.S."/>
            <person name="U'Ren J.M."/>
            <person name="Derntl C."/>
        </authorList>
    </citation>
    <scope>NUCLEOTIDE SEQUENCE</scope>
    <source>
        <strain evidence="2">TUCIM 5799</strain>
    </source>
</reference>
<comment type="caution">
    <text evidence="2">The sequence shown here is derived from an EMBL/GenBank/DDBJ whole genome shotgun (WGS) entry which is preliminary data.</text>
</comment>
<dbReference type="Proteomes" id="UP000829685">
    <property type="component" value="Unassembled WGS sequence"/>
</dbReference>